<organism evidence="1">
    <name type="scientific">freshwater metagenome</name>
    <dbReference type="NCBI Taxonomy" id="449393"/>
    <lineage>
        <taxon>unclassified sequences</taxon>
        <taxon>metagenomes</taxon>
        <taxon>ecological metagenomes</taxon>
    </lineage>
</organism>
<dbReference type="AlphaFoldDB" id="A0A6J6ZRM6"/>
<accession>A0A6J6ZRM6</accession>
<evidence type="ECO:0000313" key="1">
    <source>
        <dbReference type="EMBL" id="CAB4820407.1"/>
    </source>
</evidence>
<sequence>MSSRGKVRFRAWLSRAPLGRSLLSARSGLRGTYSIRRRVHREAAAITQALAINPNTRLRVVNDNAVSPPTYGNLFEVIMLARFLEAGGHRVEFDIVDSGDRRADWGELDATAQTNFAHDQVALARYLLPKPVVQHMLSSPLRVEEQHAWNPALTLFSGAYDPPVYSLAPYLLHVLSTGRTRSIPAGFLLDANSFPISIQTPPPEQPYIAWHVRRGTWSPERNATDSALASDLLQLREIFPRHSIMLFSTPNGIEHALQVLSDEGLISDMERDGLAVVGQPETGFTAAVPWILGADFYFQRIGGGMGIVPIYSSMPYLQINDWRSYYYGIDGDRLVPWARVNQQYIVRADAAKIPIREVINSSQYGELVK</sequence>
<name>A0A6J6ZRM6_9ZZZZ</name>
<reference evidence="1" key="1">
    <citation type="submission" date="2020-05" db="EMBL/GenBank/DDBJ databases">
        <authorList>
            <person name="Chiriac C."/>
            <person name="Salcher M."/>
            <person name="Ghai R."/>
            <person name="Kavagutti S V."/>
        </authorList>
    </citation>
    <scope>NUCLEOTIDE SEQUENCE</scope>
</reference>
<dbReference type="EMBL" id="CAFABK010000003">
    <property type="protein sequence ID" value="CAB4820407.1"/>
    <property type="molecule type" value="Genomic_DNA"/>
</dbReference>
<protein>
    <submittedName>
        <fullName evidence="1">Unannotated protein</fullName>
    </submittedName>
</protein>
<proteinExistence type="predicted"/>
<gene>
    <name evidence="1" type="ORF">UFOPK3204_00119</name>
</gene>